<feature type="region of interest" description="Disordered" evidence="1">
    <location>
        <begin position="1"/>
        <end position="21"/>
    </location>
</feature>
<dbReference type="AlphaFoldDB" id="A0A239NR61"/>
<sequence length="120" mass="13361">MRRSTPTAPRPGLEDQGGGAVEDVRPVAPLVVGGERVVPDRHAERDEGAGLDLVRIGWAPTATGDYELRMAVLVKTNGRLGRFYMALIAPFRHLIVYPLLARQWNRAWKTRPSDLKTHQP</sequence>
<proteinExistence type="predicted"/>
<evidence type="ECO:0000313" key="3">
    <source>
        <dbReference type="Proteomes" id="UP000198318"/>
    </source>
</evidence>
<dbReference type="OrthoDB" id="4551029at2"/>
<evidence type="ECO:0000256" key="1">
    <source>
        <dbReference type="SAM" id="MobiDB-lite"/>
    </source>
</evidence>
<name>A0A239NR61_9ACTN</name>
<reference evidence="2 3" key="1">
    <citation type="submission" date="2017-06" db="EMBL/GenBank/DDBJ databases">
        <authorList>
            <person name="Kim H.J."/>
            <person name="Triplett B.A."/>
        </authorList>
    </citation>
    <scope>NUCLEOTIDE SEQUENCE [LARGE SCALE GENOMIC DNA]</scope>
    <source>
        <strain evidence="2 3">DSM 44715</strain>
    </source>
</reference>
<accession>A0A239NR61</accession>
<dbReference type="Proteomes" id="UP000198318">
    <property type="component" value="Unassembled WGS sequence"/>
</dbReference>
<evidence type="ECO:0008006" key="4">
    <source>
        <dbReference type="Google" id="ProtNLM"/>
    </source>
</evidence>
<gene>
    <name evidence="2" type="ORF">SAMN05443665_104655</name>
</gene>
<dbReference type="InterPro" id="IPR021295">
    <property type="entry name" value="DUF2867"/>
</dbReference>
<dbReference type="EMBL" id="FZOR01000046">
    <property type="protein sequence ID" value="SNT57152.1"/>
    <property type="molecule type" value="Genomic_DNA"/>
</dbReference>
<dbReference type="RefSeq" id="WP_089330168.1">
    <property type="nucleotide sequence ID" value="NZ_FZOR01000046.1"/>
</dbReference>
<dbReference type="Pfam" id="PF11066">
    <property type="entry name" value="DUF2867"/>
    <property type="match status" value="1"/>
</dbReference>
<evidence type="ECO:0000313" key="2">
    <source>
        <dbReference type="EMBL" id="SNT57152.1"/>
    </source>
</evidence>
<keyword evidence="3" id="KW-1185">Reference proteome</keyword>
<protein>
    <recommendedName>
        <fullName evidence="4">DUF2867 domain-containing protein</fullName>
    </recommendedName>
</protein>
<organism evidence="2 3">
    <name type="scientific">Actinomadura meyerae</name>
    <dbReference type="NCBI Taxonomy" id="240840"/>
    <lineage>
        <taxon>Bacteria</taxon>
        <taxon>Bacillati</taxon>
        <taxon>Actinomycetota</taxon>
        <taxon>Actinomycetes</taxon>
        <taxon>Streptosporangiales</taxon>
        <taxon>Thermomonosporaceae</taxon>
        <taxon>Actinomadura</taxon>
    </lineage>
</organism>